<dbReference type="EMBL" id="MK072205">
    <property type="protein sequence ID" value="AYV80051.1"/>
    <property type="molecule type" value="Genomic_DNA"/>
</dbReference>
<protein>
    <submittedName>
        <fullName evidence="1">Uncharacterized protein</fullName>
    </submittedName>
</protein>
<sequence length="40" mass="4633">MNNLSPLITQIKIIEHIQESVTRIPFGCKILDRNDNIIKI</sequence>
<proteinExistence type="predicted"/>
<evidence type="ECO:0000313" key="1">
    <source>
        <dbReference type="EMBL" id="AYV80051.1"/>
    </source>
</evidence>
<reference evidence="1" key="1">
    <citation type="submission" date="2018-10" db="EMBL/GenBank/DDBJ databases">
        <title>Hidden diversity of soil giant viruses.</title>
        <authorList>
            <person name="Schulz F."/>
            <person name="Alteio L."/>
            <person name="Goudeau D."/>
            <person name="Ryan E.M."/>
            <person name="Malmstrom R.R."/>
            <person name="Blanchard J."/>
            <person name="Woyke T."/>
        </authorList>
    </citation>
    <scope>NUCLEOTIDE SEQUENCE</scope>
    <source>
        <strain evidence="1">GAV1</strain>
    </source>
</reference>
<gene>
    <name evidence="1" type="ORF">Gaeavirus7_8</name>
</gene>
<name>A0A3G5A1I5_9VIRU</name>
<organism evidence="1">
    <name type="scientific">Gaeavirus sp</name>
    <dbReference type="NCBI Taxonomy" id="2487767"/>
    <lineage>
        <taxon>Viruses</taxon>
        <taxon>Varidnaviria</taxon>
        <taxon>Bamfordvirae</taxon>
        <taxon>Nucleocytoviricota</taxon>
        <taxon>Megaviricetes</taxon>
        <taxon>Imitervirales</taxon>
        <taxon>Mimiviridae</taxon>
        <taxon>Klosneuvirinae</taxon>
    </lineage>
</organism>
<accession>A0A3G5A1I5</accession>